<feature type="region of interest" description="Disordered" evidence="1">
    <location>
        <begin position="28"/>
        <end position="146"/>
    </location>
</feature>
<organism evidence="2 3">
    <name type="scientific">Phaseolus angularis</name>
    <name type="common">Azuki bean</name>
    <name type="synonym">Vigna angularis</name>
    <dbReference type="NCBI Taxonomy" id="3914"/>
    <lineage>
        <taxon>Eukaryota</taxon>
        <taxon>Viridiplantae</taxon>
        <taxon>Streptophyta</taxon>
        <taxon>Embryophyta</taxon>
        <taxon>Tracheophyta</taxon>
        <taxon>Spermatophyta</taxon>
        <taxon>Magnoliopsida</taxon>
        <taxon>eudicotyledons</taxon>
        <taxon>Gunneridae</taxon>
        <taxon>Pentapetalae</taxon>
        <taxon>rosids</taxon>
        <taxon>fabids</taxon>
        <taxon>Fabales</taxon>
        <taxon>Fabaceae</taxon>
        <taxon>Papilionoideae</taxon>
        <taxon>50 kb inversion clade</taxon>
        <taxon>NPAAA clade</taxon>
        <taxon>indigoferoid/millettioid clade</taxon>
        <taxon>Phaseoleae</taxon>
        <taxon>Vigna</taxon>
    </lineage>
</organism>
<evidence type="ECO:0000313" key="3">
    <source>
        <dbReference type="Proteomes" id="UP000053144"/>
    </source>
</evidence>
<dbReference type="Gramene" id="KOM28734">
    <property type="protein sequence ID" value="KOM28734"/>
    <property type="gene ID" value="LR48_Vigan569s000500"/>
</dbReference>
<proteinExistence type="predicted"/>
<name>A0A0L9TEY5_PHAAN</name>
<dbReference type="Proteomes" id="UP000053144">
    <property type="component" value="Unassembled WGS sequence"/>
</dbReference>
<accession>A0A0L9TEY5</accession>
<dbReference type="AlphaFoldDB" id="A0A0L9TEY5"/>
<feature type="compositionally biased region" description="Basic and acidic residues" evidence="1">
    <location>
        <begin position="46"/>
        <end position="123"/>
    </location>
</feature>
<gene>
    <name evidence="2" type="ORF">LR48_Vigan569s000500</name>
</gene>
<sequence>MSPLHLLYVTTIYHIDKIRIGKNWRAQDAEDARPASRECSPNERTLAQREVDARPERLSERSPSERARPAKTDARPNKDWKELASTRRRERFPSEQRTLAQREVDARPERLSERSPSENERSPSEQWTLAQRARASSENGRSPNELAQVAQRAVPIRPAKNHLRLISLRSRTRGRELSFGGGNSPRAQGPRCGGGTTLQELMEAA</sequence>
<feature type="compositionally biased region" description="Polar residues" evidence="1">
    <location>
        <begin position="126"/>
        <end position="142"/>
    </location>
</feature>
<evidence type="ECO:0000313" key="2">
    <source>
        <dbReference type="EMBL" id="KOM28734.1"/>
    </source>
</evidence>
<evidence type="ECO:0000256" key="1">
    <source>
        <dbReference type="SAM" id="MobiDB-lite"/>
    </source>
</evidence>
<protein>
    <submittedName>
        <fullName evidence="2">Uncharacterized protein</fullName>
    </submittedName>
</protein>
<dbReference type="EMBL" id="KQ258447">
    <property type="protein sequence ID" value="KOM28734.1"/>
    <property type="molecule type" value="Genomic_DNA"/>
</dbReference>
<reference evidence="3" key="1">
    <citation type="journal article" date="2015" name="Proc. Natl. Acad. Sci. U.S.A.">
        <title>Genome sequencing of adzuki bean (Vigna angularis) provides insight into high starch and low fat accumulation and domestication.</title>
        <authorList>
            <person name="Yang K."/>
            <person name="Tian Z."/>
            <person name="Chen C."/>
            <person name="Luo L."/>
            <person name="Zhao B."/>
            <person name="Wang Z."/>
            <person name="Yu L."/>
            <person name="Li Y."/>
            <person name="Sun Y."/>
            <person name="Li W."/>
            <person name="Chen Y."/>
            <person name="Li Y."/>
            <person name="Zhang Y."/>
            <person name="Ai D."/>
            <person name="Zhao J."/>
            <person name="Shang C."/>
            <person name="Ma Y."/>
            <person name="Wu B."/>
            <person name="Wang M."/>
            <person name="Gao L."/>
            <person name="Sun D."/>
            <person name="Zhang P."/>
            <person name="Guo F."/>
            <person name="Wang W."/>
            <person name="Li Y."/>
            <person name="Wang J."/>
            <person name="Varshney R.K."/>
            <person name="Wang J."/>
            <person name="Ling H.Q."/>
            <person name="Wan P."/>
        </authorList>
    </citation>
    <scope>NUCLEOTIDE SEQUENCE</scope>
    <source>
        <strain evidence="3">cv. Jingnong 6</strain>
    </source>
</reference>
<feature type="region of interest" description="Disordered" evidence="1">
    <location>
        <begin position="174"/>
        <end position="196"/>
    </location>
</feature>